<dbReference type="GO" id="GO:0030288">
    <property type="term" value="C:outer membrane-bounded periplasmic space"/>
    <property type="evidence" value="ECO:0007669"/>
    <property type="project" value="InterPro"/>
</dbReference>
<keyword evidence="2" id="KW-0813">Transport</keyword>
<dbReference type="PANTHER" id="PTHR33376:SF7">
    <property type="entry name" value="C4-DICARBOXYLATE-BINDING PROTEIN DCTB"/>
    <property type="match status" value="1"/>
</dbReference>
<evidence type="ECO:0000313" key="5">
    <source>
        <dbReference type="EMBL" id="OSQ38444.1"/>
    </source>
</evidence>
<dbReference type="NCBIfam" id="TIGR00787">
    <property type="entry name" value="dctP"/>
    <property type="match status" value="1"/>
</dbReference>
<feature type="chain" id="PRO_5012892389" description="C4-dicarboxylate ABC transporter" evidence="4">
    <location>
        <begin position="29"/>
        <end position="339"/>
    </location>
</feature>
<name>A0A1Y2L0V4_9PROT</name>
<feature type="signal peptide" evidence="4">
    <location>
        <begin position="1"/>
        <end position="28"/>
    </location>
</feature>
<comment type="similarity">
    <text evidence="1">Belongs to the bacterial solute-binding protein 7 family.</text>
</comment>
<sequence length="339" mass="36861">MKYTGKLRLTLAGVLMAGVAFGATVAQAAPIKIIMSDDSAKVSLKGQTFEKFAEEIRNRLGDKVVVDLQHSSTLFAQSEQVQGLQLNAVNFIAPTTGTYASLAKGMNAFNLPFLLDTPEKFSAAMKDETIRNMFVPALEAKNVEPVAFWINGPRVLGYTGTKAVLTPADIAGMKIRVQSAPVYVKTFAAVGANPVSVNWGEAPTALQTGVIDGAEVTPNAWKGSGMYEMIDHLTLTNHMYSYYMVGTSKSWWDGLPDDVRTGIADALKAATDWNIENGLKMNSDDVEFMRQKGVEIHTLDDAQHAQWVSKMKPVWKELGEPLVGKEVMTRLKEIAGAAD</sequence>
<evidence type="ECO:0000256" key="1">
    <source>
        <dbReference type="ARBA" id="ARBA00009023"/>
    </source>
</evidence>
<dbReference type="GO" id="GO:0055085">
    <property type="term" value="P:transmembrane transport"/>
    <property type="evidence" value="ECO:0007669"/>
    <property type="project" value="InterPro"/>
</dbReference>
<dbReference type="InterPro" id="IPR038404">
    <property type="entry name" value="TRAP_DctP_sf"/>
</dbReference>
<dbReference type="PIRSF" id="PIRSF006470">
    <property type="entry name" value="DctB"/>
    <property type="match status" value="1"/>
</dbReference>
<evidence type="ECO:0000256" key="3">
    <source>
        <dbReference type="ARBA" id="ARBA00022729"/>
    </source>
</evidence>
<evidence type="ECO:0000256" key="2">
    <source>
        <dbReference type="ARBA" id="ARBA00022448"/>
    </source>
</evidence>
<accession>A0A1Y2L0V4</accession>
<dbReference type="AlphaFoldDB" id="A0A1Y2L0V4"/>
<dbReference type="Pfam" id="PF03480">
    <property type="entry name" value="DctP"/>
    <property type="match status" value="1"/>
</dbReference>
<dbReference type="Proteomes" id="UP000193391">
    <property type="component" value="Unassembled WGS sequence"/>
</dbReference>
<dbReference type="EMBL" id="JFKA01000004">
    <property type="protein sequence ID" value="OSQ38444.1"/>
    <property type="molecule type" value="Genomic_DNA"/>
</dbReference>
<dbReference type="PANTHER" id="PTHR33376">
    <property type="match status" value="1"/>
</dbReference>
<evidence type="ECO:0008006" key="7">
    <source>
        <dbReference type="Google" id="ProtNLM"/>
    </source>
</evidence>
<dbReference type="RefSeq" id="WP_085582600.1">
    <property type="nucleotide sequence ID" value="NZ_JFKA01000004.1"/>
</dbReference>
<organism evidence="5 6">
    <name type="scientific">Thalassospira mesophila</name>
    <dbReference type="NCBI Taxonomy" id="1293891"/>
    <lineage>
        <taxon>Bacteria</taxon>
        <taxon>Pseudomonadati</taxon>
        <taxon>Pseudomonadota</taxon>
        <taxon>Alphaproteobacteria</taxon>
        <taxon>Rhodospirillales</taxon>
        <taxon>Thalassospiraceae</taxon>
        <taxon>Thalassospira</taxon>
    </lineage>
</organism>
<dbReference type="CDD" id="cd13603">
    <property type="entry name" value="PBP2_TRAP_Siap_TeaA_like"/>
    <property type="match status" value="1"/>
</dbReference>
<dbReference type="InterPro" id="IPR004682">
    <property type="entry name" value="TRAP_DctP"/>
</dbReference>
<dbReference type="NCBIfam" id="NF037995">
    <property type="entry name" value="TRAP_S1"/>
    <property type="match status" value="1"/>
</dbReference>
<keyword evidence="3 4" id="KW-0732">Signal</keyword>
<protein>
    <recommendedName>
        <fullName evidence="7">C4-dicarboxylate ABC transporter</fullName>
    </recommendedName>
</protein>
<dbReference type="STRING" id="1293891.TMES_11500"/>
<proteinExistence type="inferred from homology"/>
<reference evidence="5 6" key="1">
    <citation type="submission" date="2014-03" db="EMBL/GenBank/DDBJ databases">
        <title>The draft genome sequence of Thalassospira mesophila JCM 18969.</title>
        <authorList>
            <person name="Lai Q."/>
            <person name="Shao Z."/>
        </authorList>
    </citation>
    <scope>NUCLEOTIDE SEQUENCE [LARGE SCALE GENOMIC DNA]</scope>
    <source>
        <strain evidence="5 6">JCM 18969</strain>
    </source>
</reference>
<evidence type="ECO:0000313" key="6">
    <source>
        <dbReference type="Proteomes" id="UP000193391"/>
    </source>
</evidence>
<dbReference type="OrthoDB" id="9799287at2"/>
<evidence type="ECO:0000256" key="4">
    <source>
        <dbReference type="SAM" id="SignalP"/>
    </source>
</evidence>
<keyword evidence="6" id="KW-1185">Reference proteome</keyword>
<dbReference type="Gene3D" id="3.40.190.170">
    <property type="entry name" value="Bacterial extracellular solute-binding protein, family 7"/>
    <property type="match status" value="1"/>
</dbReference>
<comment type="caution">
    <text evidence="5">The sequence shown here is derived from an EMBL/GenBank/DDBJ whole genome shotgun (WGS) entry which is preliminary data.</text>
</comment>
<gene>
    <name evidence="5" type="ORF">TMES_11500</name>
</gene>
<dbReference type="InterPro" id="IPR018389">
    <property type="entry name" value="DctP_fam"/>
</dbReference>